<dbReference type="EMBL" id="JAAPAO010003529">
    <property type="protein sequence ID" value="KAF4646413.1"/>
    <property type="molecule type" value="Genomic_DNA"/>
</dbReference>
<name>A0A7J6KG76_PERCH</name>
<feature type="compositionally biased region" description="Low complexity" evidence="1">
    <location>
        <begin position="16"/>
        <end position="26"/>
    </location>
</feature>
<organism evidence="2 3">
    <name type="scientific">Perkinsus chesapeaki</name>
    <name type="common">Clam parasite</name>
    <name type="synonym">Perkinsus andrewsi</name>
    <dbReference type="NCBI Taxonomy" id="330153"/>
    <lineage>
        <taxon>Eukaryota</taxon>
        <taxon>Sar</taxon>
        <taxon>Alveolata</taxon>
        <taxon>Perkinsozoa</taxon>
        <taxon>Perkinsea</taxon>
        <taxon>Perkinsida</taxon>
        <taxon>Perkinsidae</taxon>
        <taxon>Perkinsus</taxon>
    </lineage>
</organism>
<evidence type="ECO:0000313" key="2">
    <source>
        <dbReference type="EMBL" id="KAF4646413.1"/>
    </source>
</evidence>
<proteinExistence type="predicted"/>
<dbReference type="AlphaFoldDB" id="A0A7J6KG76"/>
<feature type="non-terminal residue" evidence="2">
    <location>
        <position position="1"/>
    </location>
</feature>
<keyword evidence="3" id="KW-1185">Reference proteome</keyword>
<dbReference type="Proteomes" id="UP000591131">
    <property type="component" value="Unassembled WGS sequence"/>
</dbReference>
<sequence>GGNQNVPHHHDDDASSNDADSVVAASEDSDDAAPQRLSNKYLKWQYGWRAFLTHFILTANNLRELEQRLAYVPEAYSSLWGAQFLQKLATRNRISAGQFHNAVQTIKRKVVDITSDIQTFNDN</sequence>
<comment type="caution">
    <text evidence="2">The sequence shown here is derived from an EMBL/GenBank/DDBJ whole genome shotgun (WGS) entry which is preliminary data.</text>
</comment>
<protein>
    <submittedName>
        <fullName evidence="2">Uncharacterized protein</fullName>
    </submittedName>
</protein>
<evidence type="ECO:0000313" key="3">
    <source>
        <dbReference type="Proteomes" id="UP000591131"/>
    </source>
</evidence>
<reference evidence="2 3" key="1">
    <citation type="submission" date="2020-04" db="EMBL/GenBank/DDBJ databases">
        <title>Perkinsus chesapeaki whole genome sequence.</title>
        <authorList>
            <person name="Bogema D.R."/>
        </authorList>
    </citation>
    <scope>NUCLEOTIDE SEQUENCE [LARGE SCALE GENOMIC DNA]</scope>
    <source>
        <strain evidence="2">ATCC PRA-425</strain>
    </source>
</reference>
<feature type="region of interest" description="Disordered" evidence="1">
    <location>
        <begin position="1"/>
        <end position="33"/>
    </location>
</feature>
<evidence type="ECO:0000256" key="1">
    <source>
        <dbReference type="SAM" id="MobiDB-lite"/>
    </source>
</evidence>
<feature type="non-terminal residue" evidence="2">
    <location>
        <position position="123"/>
    </location>
</feature>
<gene>
    <name evidence="2" type="ORF">FOL47_006354</name>
</gene>
<accession>A0A7J6KG76</accession>